<dbReference type="GO" id="GO:0051539">
    <property type="term" value="F:4 iron, 4 sulfur cluster binding"/>
    <property type="evidence" value="ECO:0007669"/>
    <property type="project" value="UniProtKB-KW"/>
</dbReference>
<dbReference type="PANTHER" id="PTHR30538:SF1">
    <property type="entry name" value="L-LYSINE 2,3-AMINOMUTASE"/>
    <property type="match status" value="1"/>
</dbReference>
<evidence type="ECO:0000256" key="9">
    <source>
        <dbReference type="ARBA" id="ARBA00022723"/>
    </source>
</evidence>
<evidence type="ECO:0000256" key="7">
    <source>
        <dbReference type="ARBA" id="ARBA00022485"/>
    </source>
</evidence>
<dbReference type="Pfam" id="PF04055">
    <property type="entry name" value="Radical_SAM"/>
    <property type="match status" value="1"/>
</dbReference>
<evidence type="ECO:0000256" key="3">
    <source>
        <dbReference type="ARBA" id="ARBA00001966"/>
    </source>
</evidence>
<dbReference type="Gene3D" id="6.10.140.1170">
    <property type="match status" value="1"/>
</dbReference>
<feature type="binding site" evidence="14">
    <location>
        <position position="197"/>
    </location>
    <ligand>
        <name>[4Fe-4S] cluster</name>
        <dbReference type="ChEBI" id="CHEBI:49883"/>
        <note>4Fe-4S-S-AdoMet</note>
    </ligand>
</feature>
<dbReference type="PIRSF" id="PIRSF004911">
    <property type="entry name" value="DUF160"/>
    <property type="match status" value="1"/>
</dbReference>
<keyword evidence="8" id="KW-0949">S-adenosyl-L-methionine</keyword>
<keyword evidence="12 14" id="KW-0411">Iron-sulfur</keyword>
<evidence type="ECO:0000256" key="14">
    <source>
        <dbReference type="PIRSR" id="PIRSR004911-1"/>
    </source>
</evidence>
<evidence type="ECO:0000256" key="11">
    <source>
        <dbReference type="ARBA" id="ARBA00023004"/>
    </source>
</evidence>
<dbReference type="InterPro" id="IPR058240">
    <property type="entry name" value="rSAM_sf"/>
</dbReference>
<dbReference type="InterPro" id="IPR022459">
    <property type="entry name" value="Lysine_aminomutase"/>
</dbReference>
<dbReference type="EC" id="5.4.3.2" evidence="5"/>
<dbReference type="Pfam" id="PF12544">
    <property type="entry name" value="LAM_C"/>
    <property type="match status" value="1"/>
</dbReference>
<evidence type="ECO:0000256" key="5">
    <source>
        <dbReference type="ARBA" id="ARBA00012144"/>
    </source>
</evidence>
<dbReference type="InterPro" id="IPR003739">
    <property type="entry name" value="Lys_aminomutase/Glu_NH3_mut"/>
</dbReference>
<dbReference type="PROSITE" id="PS51918">
    <property type="entry name" value="RADICAL_SAM"/>
    <property type="match status" value="1"/>
</dbReference>
<keyword evidence="13" id="KW-0413">Isomerase</keyword>
<feature type="modified residue" description="N6-(pyridoxal phosphate)lysine" evidence="15">
    <location>
        <position position="410"/>
    </location>
</feature>
<feature type="binding site" evidence="14">
    <location>
        <position position="204"/>
    </location>
    <ligand>
        <name>[4Fe-4S] cluster</name>
        <dbReference type="ChEBI" id="CHEBI:49883"/>
        <note>4Fe-4S-S-AdoMet</note>
    </ligand>
</feature>
<dbReference type="EMBL" id="DF820464">
    <property type="protein sequence ID" value="GAK55896.1"/>
    <property type="molecule type" value="Genomic_DNA"/>
</dbReference>
<keyword evidence="11" id="KW-0408">Iron</keyword>
<dbReference type="eggNOG" id="COG1509">
    <property type="taxonomic scope" value="Bacteria"/>
</dbReference>
<organism evidence="18">
    <name type="scientific">Vecturithrix granuli</name>
    <dbReference type="NCBI Taxonomy" id="1499967"/>
    <lineage>
        <taxon>Bacteria</taxon>
        <taxon>Candidatus Moduliflexota</taxon>
        <taxon>Candidatus Vecturitrichia</taxon>
        <taxon>Candidatus Vecturitrichales</taxon>
        <taxon>Candidatus Vecturitrichaceae</taxon>
        <taxon>Candidatus Vecturithrix</taxon>
    </lineage>
</organism>
<comment type="cofactor">
    <cofactor evidence="2 15">
        <name>pyridoxal 5'-phosphate</name>
        <dbReference type="ChEBI" id="CHEBI:597326"/>
    </cofactor>
</comment>
<keyword evidence="9 14" id="KW-0479">Metal-binding</keyword>
<dbReference type="GO" id="GO:0050066">
    <property type="term" value="F:L-lysine 2,3-aminomutase activity"/>
    <property type="evidence" value="ECO:0007669"/>
    <property type="project" value="UniProtKB-EC"/>
</dbReference>
<dbReference type="HOGENOM" id="CLU_032161_0_1_0"/>
<dbReference type="SFLD" id="SFLDG01070">
    <property type="entry name" value="PLP-dependent"/>
    <property type="match status" value="1"/>
</dbReference>
<comment type="cofactor">
    <cofactor evidence="3">
        <name>[4Fe-4S] cluster</name>
        <dbReference type="ChEBI" id="CHEBI:49883"/>
    </cofactor>
</comment>
<feature type="region of interest" description="Disordered" evidence="16">
    <location>
        <begin position="1"/>
        <end position="29"/>
    </location>
</feature>
<evidence type="ECO:0000256" key="10">
    <source>
        <dbReference type="ARBA" id="ARBA00022898"/>
    </source>
</evidence>
<name>A0A081BU91_VECG1</name>
<dbReference type="Gene3D" id="3.20.20.70">
    <property type="entry name" value="Aldolase class I"/>
    <property type="match status" value="1"/>
</dbReference>
<dbReference type="SUPFAM" id="SSF102114">
    <property type="entry name" value="Radical SAM enzymes"/>
    <property type="match status" value="1"/>
</dbReference>
<evidence type="ECO:0000256" key="12">
    <source>
        <dbReference type="ARBA" id="ARBA00023014"/>
    </source>
</evidence>
<gene>
    <name evidence="18" type="ORF">U27_02857</name>
</gene>
<dbReference type="Proteomes" id="UP000030661">
    <property type="component" value="Unassembled WGS sequence"/>
</dbReference>
<evidence type="ECO:0000256" key="1">
    <source>
        <dbReference type="ARBA" id="ARBA00000911"/>
    </source>
</evidence>
<keyword evidence="10 15" id="KW-0663">Pyridoxal phosphate</keyword>
<dbReference type="InterPro" id="IPR025895">
    <property type="entry name" value="LAM_C_dom"/>
</dbReference>
<comment type="catalytic activity">
    <reaction evidence="1">
        <text>L-lysine = (3S)-3,6-diaminohexanoate</text>
        <dbReference type="Rhea" id="RHEA:19177"/>
        <dbReference type="ChEBI" id="CHEBI:32551"/>
        <dbReference type="ChEBI" id="CHEBI:57434"/>
        <dbReference type="EC" id="5.4.3.2"/>
    </reaction>
</comment>
<feature type="binding site" evidence="14">
    <location>
        <position position="201"/>
    </location>
    <ligand>
        <name>[4Fe-4S] cluster</name>
        <dbReference type="ChEBI" id="CHEBI:49883"/>
        <note>4Fe-4S-S-AdoMet</note>
    </ligand>
</feature>
<dbReference type="SFLD" id="SFLDS00029">
    <property type="entry name" value="Radical_SAM"/>
    <property type="match status" value="1"/>
</dbReference>
<evidence type="ECO:0000256" key="6">
    <source>
        <dbReference type="ARBA" id="ARBA00022363"/>
    </source>
</evidence>
<dbReference type="NCBIfam" id="TIGR00238">
    <property type="entry name" value="KamA family radical SAM protein"/>
    <property type="match status" value="1"/>
</dbReference>
<evidence type="ECO:0000256" key="4">
    <source>
        <dbReference type="ARBA" id="ARBA00008703"/>
    </source>
</evidence>
<keyword evidence="19" id="KW-1185">Reference proteome</keyword>
<reference evidence="18" key="1">
    <citation type="journal article" date="2015" name="PeerJ">
        <title>First genomic representation of candidate bacterial phylum KSB3 points to enhanced environmental sensing as a trigger of wastewater bulking.</title>
        <authorList>
            <person name="Sekiguchi Y."/>
            <person name="Ohashi A."/>
            <person name="Parks D.H."/>
            <person name="Yamauchi T."/>
            <person name="Tyson G.W."/>
            <person name="Hugenholtz P."/>
        </authorList>
    </citation>
    <scope>NUCLEOTIDE SEQUENCE [LARGE SCALE GENOMIC DNA]</scope>
</reference>
<dbReference type="STRING" id="1499967.U27_02857"/>
<proteinExistence type="inferred from homology"/>
<evidence type="ECO:0000256" key="8">
    <source>
        <dbReference type="ARBA" id="ARBA00022691"/>
    </source>
</evidence>
<dbReference type="InterPro" id="IPR013785">
    <property type="entry name" value="Aldolase_TIM"/>
</dbReference>
<evidence type="ECO:0000313" key="18">
    <source>
        <dbReference type="EMBL" id="GAK55896.1"/>
    </source>
</evidence>
<dbReference type="CDD" id="cd01335">
    <property type="entry name" value="Radical_SAM"/>
    <property type="match status" value="1"/>
</dbReference>
<comment type="similarity">
    <text evidence="4">Belongs to the radical SAM superfamily. KamA family.</text>
</comment>
<keyword evidence="7 14" id="KW-0004">4Fe-4S</keyword>
<protein>
    <recommendedName>
        <fullName evidence="6">L-lysine 2,3-aminomutase</fullName>
        <ecNumber evidence="5">5.4.3.2</ecNumber>
    </recommendedName>
</protein>
<sequence>MKKTVLLSRSSESSTETLEPPPSSASLIGENDEYVDPLKHPSLSLLTQPQADNRPHIRVLHGGKPKFVQSERSAAFRTQFFPEATEMQWNDWHWQIRNRVRDVQTLANILDLSTEEQAALAAHRGSLPLSITPYYLSLLDRIDPQHPVRRSVVPVTAEFRIAPEESGDPLGEEHTSPVPGLVHRYPDRVLFLVTDFCSTYCRYCTRSRMVGDAKSHSCDRQQWEQAIAYIEAHPVIRDVLISGGDPLTLSDDRLEWLLSRLRRIPHVELLRIGTKVPVVLPQRITPALTRMLKRYHPLWVSIHFTHPEELTPETAQACNRLADAGIPMGSQTVLLAGVNDQVDTMKRLMHGLLKIRVRPYYLYQCDPISGSGHFRTPVEKGLEIIQGLRGHTTGYAIPTYVIDAPGGGGKIPLLPEYVVGRDGQDLVLRNYEGNTYRYPAYHQSSCQGGNLS</sequence>
<evidence type="ECO:0000256" key="2">
    <source>
        <dbReference type="ARBA" id="ARBA00001933"/>
    </source>
</evidence>
<feature type="domain" description="Radical SAM core" evidence="17">
    <location>
        <begin position="183"/>
        <end position="396"/>
    </location>
</feature>
<evidence type="ECO:0000256" key="15">
    <source>
        <dbReference type="PIRSR" id="PIRSR603739-50"/>
    </source>
</evidence>
<dbReference type="SFLD" id="SFLDF00283">
    <property type="entry name" value="L-lysine_2_3-aminomutase_(LAM"/>
    <property type="match status" value="1"/>
</dbReference>
<evidence type="ECO:0000259" key="17">
    <source>
        <dbReference type="PROSITE" id="PS51918"/>
    </source>
</evidence>
<evidence type="ECO:0000313" key="19">
    <source>
        <dbReference type="Proteomes" id="UP000030661"/>
    </source>
</evidence>
<dbReference type="AlphaFoldDB" id="A0A081BU91"/>
<accession>A0A081BU91</accession>
<dbReference type="GO" id="GO:0046872">
    <property type="term" value="F:metal ion binding"/>
    <property type="evidence" value="ECO:0007669"/>
    <property type="project" value="UniProtKB-KW"/>
</dbReference>
<evidence type="ECO:0000256" key="16">
    <source>
        <dbReference type="SAM" id="MobiDB-lite"/>
    </source>
</evidence>
<dbReference type="PANTHER" id="PTHR30538">
    <property type="entry name" value="LYSINE 2,3-AMINOMUTASE-RELATED"/>
    <property type="match status" value="1"/>
</dbReference>
<feature type="compositionally biased region" description="Low complexity" evidence="16">
    <location>
        <begin position="1"/>
        <end position="18"/>
    </location>
</feature>
<dbReference type="InterPro" id="IPR007197">
    <property type="entry name" value="rSAM"/>
</dbReference>
<evidence type="ECO:0000256" key="13">
    <source>
        <dbReference type="ARBA" id="ARBA00023235"/>
    </source>
</evidence>